<sequence length="307" mass="35263">MAQTAWPAWALAWYSFLCSMALLNLCLAFLFLLRCGKPSEDARPYWYRFSLRWLGAVYILVVAYRSVFPADYPHRYVFWDNMMSSILIHRACATVEELAWVLQIAIIQSFCAAQDLLLVTRLSLLCLFDAVARLMTRVDPKQVHDEKSYQETCWAIAFAIGLPVYVHLLFATYRRSQECHCKKQPAEVGREATCGCFTGLHFAIALTIFCLGYVPYMAAVDVPSYWEAYDVQKLEGIEPNGFKQGVWNAFTYREQTRALSSWQSNLLWKTVYFTLGPWLSLAMMTAPVLPEQAEEKANFESERPSEV</sequence>
<organism evidence="2 3">
    <name type="scientific">Symbiodinium microadriaticum</name>
    <name type="common">Dinoflagellate</name>
    <name type="synonym">Zooxanthella microadriatica</name>
    <dbReference type="NCBI Taxonomy" id="2951"/>
    <lineage>
        <taxon>Eukaryota</taxon>
        <taxon>Sar</taxon>
        <taxon>Alveolata</taxon>
        <taxon>Dinophyceae</taxon>
        <taxon>Suessiales</taxon>
        <taxon>Symbiodiniaceae</taxon>
        <taxon>Symbiodinium</taxon>
    </lineage>
</organism>
<feature type="transmembrane region" description="Helical" evidence="1">
    <location>
        <begin position="154"/>
        <end position="173"/>
    </location>
</feature>
<dbReference type="OMA" id="YFSAAVW"/>
<evidence type="ECO:0000313" key="2">
    <source>
        <dbReference type="EMBL" id="OLP95273.1"/>
    </source>
</evidence>
<feature type="transmembrane region" description="Helical" evidence="1">
    <location>
        <begin position="194"/>
        <end position="216"/>
    </location>
</feature>
<feature type="transmembrane region" description="Helical" evidence="1">
    <location>
        <begin position="45"/>
        <end position="67"/>
    </location>
</feature>
<keyword evidence="3" id="KW-1185">Reference proteome</keyword>
<gene>
    <name evidence="2" type="ORF">AK812_SmicGene22640</name>
</gene>
<dbReference type="AlphaFoldDB" id="A0A1Q9DJD2"/>
<dbReference type="EMBL" id="LSRX01000510">
    <property type="protein sequence ID" value="OLP95273.1"/>
    <property type="molecule type" value="Genomic_DNA"/>
</dbReference>
<evidence type="ECO:0000256" key="1">
    <source>
        <dbReference type="SAM" id="Phobius"/>
    </source>
</evidence>
<name>A0A1Q9DJD2_SYMMI</name>
<keyword evidence="1" id="KW-0812">Transmembrane</keyword>
<feature type="transmembrane region" description="Helical" evidence="1">
    <location>
        <begin position="12"/>
        <end position="33"/>
    </location>
</feature>
<accession>A0A1Q9DJD2</accession>
<dbReference type="Proteomes" id="UP000186817">
    <property type="component" value="Unassembled WGS sequence"/>
</dbReference>
<reference evidence="2 3" key="1">
    <citation type="submission" date="2016-02" db="EMBL/GenBank/DDBJ databases">
        <title>Genome analysis of coral dinoflagellate symbionts highlights evolutionary adaptations to a symbiotic lifestyle.</title>
        <authorList>
            <person name="Aranda M."/>
            <person name="Li Y."/>
            <person name="Liew Y.J."/>
            <person name="Baumgarten S."/>
            <person name="Simakov O."/>
            <person name="Wilson M."/>
            <person name="Piel J."/>
            <person name="Ashoor H."/>
            <person name="Bougouffa S."/>
            <person name="Bajic V.B."/>
            <person name="Ryu T."/>
            <person name="Ravasi T."/>
            <person name="Bayer T."/>
            <person name="Micklem G."/>
            <person name="Kim H."/>
            <person name="Bhak J."/>
            <person name="Lajeunesse T.C."/>
            <person name="Voolstra C.R."/>
        </authorList>
    </citation>
    <scope>NUCLEOTIDE SEQUENCE [LARGE SCALE GENOMIC DNA]</scope>
    <source>
        <strain evidence="2 3">CCMP2467</strain>
    </source>
</reference>
<evidence type="ECO:0000313" key="3">
    <source>
        <dbReference type="Proteomes" id="UP000186817"/>
    </source>
</evidence>
<keyword evidence="1" id="KW-1133">Transmembrane helix</keyword>
<proteinExistence type="predicted"/>
<keyword evidence="1" id="KW-0472">Membrane</keyword>
<dbReference type="OrthoDB" id="416837at2759"/>
<protein>
    <submittedName>
        <fullName evidence="2">Uncharacterized protein</fullName>
    </submittedName>
</protein>
<comment type="caution">
    <text evidence="2">The sequence shown here is derived from an EMBL/GenBank/DDBJ whole genome shotgun (WGS) entry which is preliminary data.</text>
</comment>